<reference evidence="1" key="1">
    <citation type="journal article" date="2022" name="Int. J. Mol. Sci.">
        <title>Draft Genome of Tanacetum Coccineum: Genomic Comparison of Closely Related Tanacetum-Family Plants.</title>
        <authorList>
            <person name="Yamashiro T."/>
            <person name="Shiraishi A."/>
            <person name="Nakayama K."/>
            <person name="Satake H."/>
        </authorList>
    </citation>
    <scope>NUCLEOTIDE SEQUENCE</scope>
</reference>
<evidence type="ECO:0000313" key="2">
    <source>
        <dbReference type="Proteomes" id="UP001151760"/>
    </source>
</evidence>
<proteinExistence type="predicted"/>
<dbReference type="EMBL" id="BQNB010019159">
    <property type="protein sequence ID" value="GJT82355.1"/>
    <property type="molecule type" value="Genomic_DNA"/>
</dbReference>
<evidence type="ECO:0000313" key="1">
    <source>
        <dbReference type="EMBL" id="GJT82355.1"/>
    </source>
</evidence>
<protein>
    <submittedName>
        <fullName evidence="1">Uncharacterized protein</fullName>
    </submittedName>
</protein>
<organism evidence="1 2">
    <name type="scientific">Tanacetum coccineum</name>
    <dbReference type="NCBI Taxonomy" id="301880"/>
    <lineage>
        <taxon>Eukaryota</taxon>
        <taxon>Viridiplantae</taxon>
        <taxon>Streptophyta</taxon>
        <taxon>Embryophyta</taxon>
        <taxon>Tracheophyta</taxon>
        <taxon>Spermatophyta</taxon>
        <taxon>Magnoliopsida</taxon>
        <taxon>eudicotyledons</taxon>
        <taxon>Gunneridae</taxon>
        <taxon>Pentapetalae</taxon>
        <taxon>asterids</taxon>
        <taxon>campanulids</taxon>
        <taxon>Asterales</taxon>
        <taxon>Asteraceae</taxon>
        <taxon>Asteroideae</taxon>
        <taxon>Anthemideae</taxon>
        <taxon>Anthemidinae</taxon>
        <taxon>Tanacetum</taxon>
    </lineage>
</organism>
<name>A0ABQ5H395_9ASTR</name>
<reference evidence="1" key="2">
    <citation type="submission" date="2022-01" db="EMBL/GenBank/DDBJ databases">
        <authorList>
            <person name="Yamashiro T."/>
            <person name="Shiraishi A."/>
            <person name="Satake H."/>
            <person name="Nakayama K."/>
        </authorList>
    </citation>
    <scope>NUCLEOTIDE SEQUENCE</scope>
</reference>
<keyword evidence="2" id="KW-1185">Reference proteome</keyword>
<accession>A0ABQ5H395</accession>
<dbReference type="Proteomes" id="UP001151760">
    <property type="component" value="Unassembled WGS sequence"/>
</dbReference>
<sequence length="204" mass="23481">MSTLAENVLAVGVENRPPMLEKGRYDTWQSRMLLYVEGKEHGEMFLDFILKGPFQYKVVDFPANEALGIPDPEWTWFVTGVKQANKLHKASFDQLYAYLKQNEPDANEVRAMKTRFLVIGKTGLAIKEPVAGIFLYNGNFDLVFQRRSEYHVASTTQLIRIQNLVTVDSEYAHQVYDELIYEIESRPDVVQAREIVAKNLDDMN</sequence>
<gene>
    <name evidence="1" type="ORF">Tco_1056697</name>
</gene>
<comment type="caution">
    <text evidence="1">The sequence shown here is derived from an EMBL/GenBank/DDBJ whole genome shotgun (WGS) entry which is preliminary data.</text>
</comment>